<evidence type="ECO:0000259" key="2">
    <source>
        <dbReference type="Pfam" id="PF00248"/>
    </source>
</evidence>
<comment type="caution">
    <text evidence="3">The sequence shown here is derived from an EMBL/GenBank/DDBJ whole genome shotgun (WGS) entry which is preliminary data.</text>
</comment>
<evidence type="ECO:0000256" key="1">
    <source>
        <dbReference type="ARBA" id="ARBA00023002"/>
    </source>
</evidence>
<dbReference type="InterPro" id="IPR036812">
    <property type="entry name" value="NAD(P)_OxRdtase_dom_sf"/>
</dbReference>
<gene>
    <name evidence="3" type="ORF">EM808_21750</name>
</gene>
<proteinExistence type="predicted"/>
<evidence type="ECO:0000313" key="4">
    <source>
        <dbReference type="Proteomes" id="UP000288024"/>
    </source>
</evidence>
<dbReference type="GO" id="GO:0005829">
    <property type="term" value="C:cytosol"/>
    <property type="evidence" value="ECO:0007669"/>
    <property type="project" value="UniProtKB-ARBA"/>
</dbReference>
<dbReference type="EMBL" id="RZTZ01000012">
    <property type="protein sequence ID" value="RVT58548.1"/>
    <property type="molecule type" value="Genomic_DNA"/>
</dbReference>
<dbReference type="PANTHER" id="PTHR43364:SF4">
    <property type="entry name" value="NAD(P)-LINKED OXIDOREDUCTASE SUPERFAMILY PROTEIN"/>
    <property type="match status" value="1"/>
</dbReference>
<name>A0A437K619_9BACI</name>
<dbReference type="Proteomes" id="UP000288024">
    <property type="component" value="Unassembled WGS sequence"/>
</dbReference>
<dbReference type="InterPro" id="IPR020471">
    <property type="entry name" value="AKR"/>
</dbReference>
<accession>A0A437K619</accession>
<organism evidence="3 4">
    <name type="scientific">Niallia taxi</name>
    <dbReference type="NCBI Taxonomy" id="2499688"/>
    <lineage>
        <taxon>Bacteria</taxon>
        <taxon>Bacillati</taxon>
        <taxon>Bacillota</taxon>
        <taxon>Bacilli</taxon>
        <taxon>Bacillales</taxon>
        <taxon>Bacillaceae</taxon>
        <taxon>Niallia</taxon>
    </lineage>
</organism>
<feature type="domain" description="NADP-dependent oxidoreductase" evidence="2">
    <location>
        <begin position="24"/>
        <end position="315"/>
    </location>
</feature>
<dbReference type="Pfam" id="PF00248">
    <property type="entry name" value="Aldo_ket_red"/>
    <property type="match status" value="1"/>
</dbReference>
<dbReference type="InterPro" id="IPR050523">
    <property type="entry name" value="AKR_Detox_Biosynth"/>
</dbReference>
<dbReference type="SUPFAM" id="SSF51430">
    <property type="entry name" value="NAD(P)-linked oxidoreductase"/>
    <property type="match status" value="1"/>
</dbReference>
<dbReference type="PRINTS" id="PR00069">
    <property type="entry name" value="ALDKETRDTASE"/>
</dbReference>
<dbReference type="GO" id="GO:0016491">
    <property type="term" value="F:oxidoreductase activity"/>
    <property type="evidence" value="ECO:0007669"/>
    <property type="project" value="UniProtKB-KW"/>
</dbReference>
<dbReference type="AlphaFoldDB" id="A0A437K619"/>
<dbReference type="InterPro" id="IPR023210">
    <property type="entry name" value="NADP_OxRdtase_dom"/>
</dbReference>
<protein>
    <submittedName>
        <fullName evidence="3">Aldo/keto reductase</fullName>
    </submittedName>
</protein>
<evidence type="ECO:0000313" key="3">
    <source>
        <dbReference type="EMBL" id="RVT58548.1"/>
    </source>
</evidence>
<keyword evidence="4" id="KW-1185">Reference proteome</keyword>
<sequence>METRRWIILSSKVQIGKTSMQVTKLGYGANSVGGHNLFPNLKDETGKEVVNAALDAGVDFLDTAFIYGLGKSEELIGEVLKERGNRDKVVIASKAAHKPVDGKIVLDNSRQFLRDSVEESLKKLQTDHIDLFYVHYPDGTTPLAEVAGTLKELKDEGKIGAVGASNLNAEQLKEFNKDGYLEVFQGEYSLLKREAENSFLPYCVENGISFVPYFPLASGLLTGKFSKDAKFDDIRASDPLFQGEAFLQNLEKVEQLKALAKEKGFDATHLALAWLLKQPAVDVIIPGAKTVAQLQNNLRTLDVDLTDDETAKISRIFS</sequence>
<dbReference type="FunFam" id="3.20.20.100:FF:000004">
    <property type="entry name" value="Oxidoreductase, aldo/keto reductase"/>
    <property type="match status" value="1"/>
</dbReference>
<dbReference type="Gene3D" id="3.20.20.100">
    <property type="entry name" value="NADP-dependent oxidoreductase domain"/>
    <property type="match status" value="1"/>
</dbReference>
<dbReference type="PANTHER" id="PTHR43364">
    <property type="entry name" value="NADH-SPECIFIC METHYLGLYOXAL REDUCTASE-RELATED"/>
    <property type="match status" value="1"/>
</dbReference>
<keyword evidence="1" id="KW-0560">Oxidoreductase</keyword>
<reference evidence="3 4" key="1">
    <citation type="submission" date="2019-01" db="EMBL/GenBank/DDBJ databases">
        <title>Bacillus sp. M5HDSG1-1, whole genome shotgun sequence.</title>
        <authorList>
            <person name="Tuo L."/>
        </authorList>
    </citation>
    <scope>NUCLEOTIDE SEQUENCE [LARGE SCALE GENOMIC DNA]</scope>
    <source>
        <strain evidence="3 4">M5HDSG1-1</strain>
    </source>
</reference>